<gene>
    <name evidence="1" type="ORF">H9928_10080</name>
</gene>
<organism evidence="1 2">
    <name type="scientific">Candidatus Phocaeicola excrementipullorum</name>
    <dbReference type="NCBI Taxonomy" id="2838731"/>
    <lineage>
        <taxon>Bacteria</taxon>
        <taxon>Pseudomonadati</taxon>
        <taxon>Bacteroidota</taxon>
        <taxon>Bacteroidia</taxon>
        <taxon>Bacteroidales</taxon>
        <taxon>Bacteroidaceae</taxon>
        <taxon>Phocaeicola</taxon>
    </lineage>
</organism>
<dbReference type="AlphaFoldDB" id="A0A948TP52"/>
<evidence type="ECO:0000313" key="1">
    <source>
        <dbReference type="EMBL" id="MBU3856879.1"/>
    </source>
</evidence>
<dbReference type="Proteomes" id="UP000784286">
    <property type="component" value="Unassembled WGS sequence"/>
</dbReference>
<comment type="caution">
    <text evidence="1">The sequence shown here is derived from an EMBL/GenBank/DDBJ whole genome shotgun (WGS) entry which is preliminary data.</text>
</comment>
<sequence length="88" mass="10311">MNEIKEMMPAQYSVQLISQLRAKKKQELKESKERILSLTQELFTPQQSKNKAENLMQHINAGIAAYDGIRTGMMILKRIRAFFNRKKK</sequence>
<proteinExistence type="predicted"/>
<evidence type="ECO:0000313" key="2">
    <source>
        <dbReference type="Proteomes" id="UP000784286"/>
    </source>
</evidence>
<dbReference type="EMBL" id="JAHLFJ010000088">
    <property type="protein sequence ID" value="MBU3856879.1"/>
    <property type="molecule type" value="Genomic_DNA"/>
</dbReference>
<reference evidence="1" key="1">
    <citation type="journal article" date="2021" name="PeerJ">
        <title>Extensive microbial diversity within the chicken gut microbiome revealed by metagenomics and culture.</title>
        <authorList>
            <person name="Gilroy R."/>
            <person name="Ravi A."/>
            <person name="Getino M."/>
            <person name="Pursley I."/>
            <person name="Horton D.L."/>
            <person name="Alikhan N.F."/>
            <person name="Baker D."/>
            <person name="Gharbi K."/>
            <person name="Hall N."/>
            <person name="Watson M."/>
            <person name="Adriaenssens E.M."/>
            <person name="Foster-Nyarko E."/>
            <person name="Jarju S."/>
            <person name="Secka A."/>
            <person name="Antonio M."/>
            <person name="Oren A."/>
            <person name="Chaudhuri R.R."/>
            <person name="La Ragione R."/>
            <person name="Hildebrand F."/>
            <person name="Pallen M.J."/>
        </authorList>
    </citation>
    <scope>NUCLEOTIDE SEQUENCE</scope>
    <source>
        <strain evidence="1">8470</strain>
    </source>
</reference>
<name>A0A948TP52_9BACT</name>
<reference evidence="1" key="2">
    <citation type="submission" date="2021-04" db="EMBL/GenBank/DDBJ databases">
        <authorList>
            <person name="Gilroy R."/>
        </authorList>
    </citation>
    <scope>NUCLEOTIDE SEQUENCE</scope>
    <source>
        <strain evidence="1">8470</strain>
    </source>
</reference>
<accession>A0A948TP52</accession>
<protein>
    <submittedName>
        <fullName evidence="1">Uncharacterized protein</fullName>
    </submittedName>
</protein>